<proteinExistence type="predicted"/>
<gene>
    <name evidence="4" type="ORF">FB558_2513</name>
</gene>
<evidence type="ECO:0000313" key="4">
    <source>
        <dbReference type="EMBL" id="TQM15722.1"/>
    </source>
</evidence>
<dbReference type="PANTHER" id="PTHR34580:SF1">
    <property type="entry name" value="PROTEIN PAFC"/>
    <property type="match status" value="1"/>
</dbReference>
<accession>A0A543E2B6</accession>
<dbReference type="Proteomes" id="UP000315677">
    <property type="component" value="Unassembled WGS sequence"/>
</dbReference>
<dbReference type="InterPro" id="IPR036390">
    <property type="entry name" value="WH_DNA-bd_sf"/>
</dbReference>
<feature type="domain" description="HTH deoR-type" evidence="3">
    <location>
        <begin position="2"/>
        <end position="57"/>
    </location>
</feature>
<dbReference type="Pfam" id="PF13280">
    <property type="entry name" value="WYL"/>
    <property type="match status" value="1"/>
</dbReference>
<dbReference type="EMBL" id="VFPA01000001">
    <property type="protein sequence ID" value="TQM15722.1"/>
    <property type="molecule type" value="Genomic_DNA"/>
</dbReference>
<keyword evidence="2" id="KW-0804">Transcription</keyword>
<dbReference type="SUPFAM" id="SSF46785">
    <property type="entry name" value="Winged helix' DNA-binding domain"/>
    <property type="match status" value="1"/>
</dbReference>
<name>A0A543E2B6_9PSEU</name>
<dbReference type="InterPro" id="IPR001034">
    <property type="entry name" value="DeoR_HTH"/>
</dbReference>
<dbReference type="Pfam" id="PF25583">
    <property type="entry name" value="WCX"/>
    <property type="match status" value="1"/>
</dbReference>
<dbReference type="InterPro" id="IPR051534">
    <property type="entry name" value="CBASS_pafABC_assoc_protein"/>
</dbReference>
<dbReference type="PANTHER" id="PTHR34580">
    <property type="match status" value="1"/>
</dbReference>
<dbReference type="PIRSF" id="PIRSF016838">
    <property type="entry name" value="PafC"/>
    <property type="match status" value="1"/>
</dbReference>
<dbReference type="PROSITE" id="PS52050">
    <property type="entry name" value="WYL"/>
    <property type="match status" value="1"/>
</dbReference>
<dbReference type="GO" id="GO:0003700">
    <property type="term" value="F:DNA-binding transcription factor activity"/>
    <property type="evidence" value="ECO:0007669"/>
    <property type="project" value="InterPro"/>
</dbReference>
<protein>
    <submittedName>
        <fullName evidence="4">Putative DNA-binding transcriptional regulator YafY</fullName>
    </submittedName>
</protein>
<evidence type="ECO:0000256" key="2">
    <source>
        <dbReference type="ARBA" id="ARBA00023163"/>
    </source>
</evidence>
<keyword evidence="4" id="KW-0238">DNA-binding</keyword>
<dbReference type="AlphaFoldDB" id="A0A543E2B6"/>
<organism evidence="4 5">
    <name type="scientific">Pseudonocardia kunmingensis</name>
    <dbReference type="NCBI Taxonomy" id="630975"/>
    <lineage>
        <taxon>Bacteria</taxon>
        <taxon>Bacillati</taxon>
        <taxon>Actinomycetota</taxon>
        <taxon>Actinomycetes</taxon>
        <taxon>Pseudonocardiales</taxon>
        <taxon>Pseudonocardiaceae</taxon>
        <taxon>Pseudonocardia</taxon>
    </lineage>
</organism>
<comment type="caution">
    <text evidence="4">The sequence shown here is derived from an EMBL/GenBank/DDBJ whole genome shotgun (WGS) entry which is preliminary data.</text>
</comment>
<keyword evidence="1" id="KW-0805">Transcription regulation</keyword>
<evidence type="ECO:0000256" key="1">
    <source>
        <dbReference type="ARBA" id="ARBA00023015"/>
    </source>
</evidence>
<keyword evidence="5" id="KW-1185">Reference proteome</keyword>
<dbReference type="Pfam" id="PF08279">
    <property type="entry name" value="HTH_11"/>
    <property type="match status" value="1"/>
</dbReference>
<dbReference type="InterPro" id="IPR057727">
    <property type="entry name" value="WCX_dom"/>
</dbReference>
<dbReference type="Gene3D" id="1.10.10.10">
    <property type="entry name" value="Winged helix-like DNA-binding domain superfamily/Winged helix DNA-binding domain"/>
    <property type="match status" value="1"/>
</dbReference>
<dbReference type="OrthoDB" id="3171994at2"/>
<dbReference type="InterPro" id="IPR028349">
    <property type="entry name" value="PafC-like"/>
</dbReference>
<sequence length="328" mass="35703">MRADRLLSLVLLLQHRGRMSATALARELEVSTRTVLRDVDALSAAGVPVYAERGRRGGFALLPGYSTDLTGLTTDEALALLVAGSRAAPPSPGTAPALASAMRKVVAALPQQQRDSATEAADRILVRPDGMISRRSGPPAEDPRYCAVRRAVFAGRKLRIHYAAADGEPQWRTVDPIGLVSAGGQWYLLATRDGADRTYRVSRMQDVEELPEPADRPTGVDLERVWDERRARFAAGFTELTAVVRVREAGRARLVDRARRVHAEHPDGDGWLRLELDFGGLDHAVAMVWALGPDAEVLGPPQLRAALAERAEATARRYGRMPAARSSR</sequence>
<dbReference type="InterPro" id="IPR013196">
    <property type="entry name" value="HTH_11"/>
</dbReference>
<dbReference type="GO" id="GO:0003677">
    <property type="term" value="F:DNA binding"/>
    <property type="evidence" value="ECO:0007669"/>
    <property type="project" value="UniProtKB-KW"/>
</dbReference>
<evidence type="ECO:0000313" key="5">
    <source>
        <dbReference type="Proteomes" id="UP000315677"/>
    </source>
</evidence>
<reference evidence="4 5" key="1">
    <citation type="submission" date="2019-06" db="EMBL/GenBank/DDBJ databases">
        <title>Sequencing the genomes of 1000 actinobacteria strains.</title>
        <authorList>
            <person name="Klenk H.-P."/>
        </authorList>
    </citation>
    <scope>NUCLEOTIDE SEQUENCE [LARGE SCALE GENOMIC DNA]</scope>
    <source>
        <strain evidence="4 5">DSM 45301</strain>
    </source>
</reference>
<dbReference type="RefSeq" id="WP_142051968.1">
    <property type="nucleotide sequence ID" value="NZ_VFPA01000001.1"/>
</dbReference>
<dbReference type="InterPro" id="IPR036388">
    <property type="entry name" value="WH-like_DNA-bd_sf"/>
</dbReference>
<evidence type="ECO:0000259" key="3">
    <source>
        <dbReference type="PROSITE" id="PS51000"/>
    </source>
</evidence>
<dbReference type="PROSITE" id="PS51000">
    <property type="entry name" value="HTH_DEOR_2"/>
    <property type="match status" value="1"/>
</dbReference>
<dbReference type="InterPro" id="IPR026881">
    <property type="entry name" value="WYL_dom"/>
</dbReference>